<evidence type="ECO:0000313" key="4">
    <source>
        <dbReference type="Proteomes" id="UP000035034"/>
    </source>
</evidence>
<dbReference type="STRING" id="1077974.GOEFS_092_00360"/>
<keyword evidence="4" id="KW-1185">Reference proteome</keyword>
<organism evidence="3 4">
    <name type="scientific">Gordonia effusa NBRC 100432</name>
    <dbReference type="NCBI Taxonomy" id="1077974"/>
    <lineage>
        <taxon>Bacteria</taxon>
        <taxon>Bacillati</taxon>
        <taxon>Actinomycetota</taxon>
        <taxon>Actinomycetes</taxon>
        <taxon>Mycobacteriales</taxon>
        <taxon>Gordoniaceae</taxon>
        <taxon>Gordonia</taxon>
    </lineage>
</organism>
<protein>
    <submittedName>
        <fullName evidence="3">Uncharacterized protein</fullName>
    </submittedName>
</protein>
<evidence type="ECO:0000313" key="3">
    <source>
        <dbReference type="EMBL" id="GAB19611.1"/>
    </source>
</evidence>
<dbReference type="AlphaFoldDB" id="H0R3G0"/>
<dbReference type="EMBL" id="BAEH01000092">
    <property type="protein sequence ID" value="GAB19611.1"/>
    <property type="molecule type" value="Genomic_DNA"/>
</dbReference>
<evidence type="ECO:0000256" key="2">
    <source>
        <dbReference type="SAM" id="Phobius"/>
    </source>
</evidence>
<dbReference type="RefSeq" id="WP_007318946.1">
    <property type="nucleotide sequence ID" value="NZ_BAEH01000092.1"/>
</dbReference>
<keyword evidence="2" id="KW-1133">Transmembrane helix</keyword>
<feature type="compositionally biased region" description="Polar residues" evidence="1">
    <location>
        <begin position="7"/>
        <end position="17"/>
    </location>
</feature>
<dbReference type="eggNOG" id="ENOG5031VWE">
    <property type="taxonomic scope" value="Bacteria"/>
</dbReference>
<accession>H0R3G0</accession>
<feature type="transmembrane region" description="Helical" evidence="2">
    <location>
        <begin position="36"/>
        <end position="57"/>
    </location>
</feature>
<feature type="transmembrane region" description="Helical" evidence="2">
    <location>
        <begin position="91"/>
        <end position="111"/>
    </location>
</feature>
<sequence length="204" mass="21230">MRHSGGTVLSPTTNANDVGSPRTLTLRPMRLSSRPLLCAVGIVAAMIAGALTMMPWIDLSAADGTFAWTGLGRMRGPEASHSSAILDVNPFGWTIVVAAALTIVAAMAAIAPTPRTTISLMNTVATVSSIVALIVVATIVCIPQLFYTDFVQQLGVESFTPFTRSMLSIPGLVAVGGALIVMIVCSGRLAVIRRPPRANTAGRS</sequence>
<reference evidence="3 4" key="1">
    <citation type="submission" date="2011-12" db="EMBL/GenBank/DDBJ databases">
        <title>Whole genome shotgun sequence of Gordonia effusa NBRC 100432.</title>
        <authorList>
            <person name="Yoshida I."/>
            <person name="Takarada H."/>
            <person name="Hosoyama A."/>
            <person name="Tsuchikane K."/>
            <person name="Katsumata H."/>
            <person name="Yamazaki S."/>
            <person name="Fujita N."/>
        </authorList>
    </citation>
    <scope>NUCLEOTIDE SEQUENCE [LARGE SCALE GENOMIC DNA]</scope>
    <source>
        <strain evidence="3 4">NBRC 100432</strain>
    </source>
</reference>
<proteinExistence type="predicted"/>
<dbReference type="Proteomes" id="UP000035034">
    <property type="component" value="Unassembled WGS sequence"/>
</dbReference>
<keyword evidence="2" id="KW-0472">Membrane</keyword>
<feature type="transmembrane region" description="Helical" evidence="2">
    <location>
        <begin position="167"/>
        <end position="191"/>
    </location>
</feature>
<comment type="caution">
    <text evidence="3">The sequence shown here is derived from an EMBL/GenBank/DDBJ whole genome shotgun (WGS) entry which is preliminary data.</text>
</comment>
<keyword evidence="2" id="KW-0812">Transmembrane</keyword>
<feature type="region of interest" description="Disordered" evidence="1">
    <location>
        <begin position="1"/>
        <end position="23"/>
    </location>
</feature>
<gene>
    <name evidence="3" type="ORF">GOEFS_092_00360</name>
</gene>
<evidence type="ECO:0000256" key="1">
    <source>
        <dbReference type="SAM" id="MobiDB-lite"/>
    </source>
</evidence>
<name>H0R3G0_9ACTN</name>
<feature type="transmembrane region" description="Helical" evidence="2">
    <location>
        <begin position="123"/>
        <end position="147"/>
    </location>
</feature>